<sequence length="516" mass="56009">MSQVNGVWLTDVALPAGTRVEYKYVAMRDGGDAHWWPGDNLVLTVPEGENLPPRYVACDNLSGRSTRFVAAVDNDHSTGAEVPFSEWIRHGGAAPALAAAAAGGAVLTAAAMSMMQNGPPFSAEHWRTFASLSSVDRPMPTSSARSRLVPPSEMTLGASVVTTVRTRVADASRVVGSEVANLVEQVRRTPDKNTPAYKANEKREERFREGLADLSEDLGYYMRYTTWLAHVSLLHLRFAAMRVAYEAEVAGHSMASAAQSYAYEHAGAWSTNAVEAIALTKEWCVDQATGFGVFVSDWRTAGAMATAAATFAAMGEHVKMLASFLAANPSTAGQLFAVVAGGAVLSLAVRKSLLASRLTHAPAVDAPPSPDASAATTESESREATSATILRDIGRNVQLKLEERIQLLRELVEAKEMTIHSSMQTLIETQEQSEMLRRNLDKTARQRDELSGEVERLKEALLESTAQSSRTSSVSPSSTAYREPMSHALNIDPIVTKRFAELQLRYEERKAKEEEH</sequence>
<organism evidence="3 4">
    <name type="scientific">Pycnococcus provasolii</name>
    <dbReference type="NCBI Taxonomy" id="41880"/>
    <lineage>
        <taxon>Eukaryota</taxon>
        <taxon>Viridiplantae</taxon>
        <taxon>Chlorophyta</taxon>
        <taxon>Pseudoscourfieldiophyceae</taxon>
        <taxon>Pseudoscourfieldiales</taxon>
        <taxon>Pycnococcaceae</taxon>
        <taxon>Pycnococcus</taxon>
    </lineage>
</organism>
<dbReference type="Gene3D" id="2.60.40.10">
    <property type="entry name" value="Immunoglobulins"/>
    <property type="match status" value="1"/>
</dbReference>
<evidence type="ECO:0000313" key="3">
    <source>
        <dbReference type="EMBL" id="GHP05680.1"/>
    </source>
</evidence>
<dbReference type="EMBL" id="BNJQ01000010">
    <property type="protein sequence ID" value="GHP05680.1"/>
    <property type="molecule type" value="Genomic_DNA"/>
</dbReference>
<dbReference type="InterPro" id="IPR013784">
    <property type="entry name" value="Carb-bd-like_fold"/>
</dbReference>
<comment type="caution">
    <text evidence="3">The sequence shown here is derived from an EMBL/GenBank/DDBJ whole genome shotgun (WGS) entry which is preliminary data.</text>
</comment>
<evidence type="ECO:0000259" key="2">
    <source>
        <dbReference type="PROSITE" id="PS51166"/>
    </source>
</evidence>
<evidence type="ECO:0000313" key="4">
    <source>
        <dbReference type="Proteomes" id="UP000660262"/>
    </source>
</evidence>
<dbReference type="InterPro" id="IPR013783">
    <property type="entry name" value="Ig-like_fold"/>
</dbReference>
<evidence type="ECO:0000256" key="1">
    <source>
        <dbReference type="SAM" id="MobiDB-lite"/>
    </source>
</evidence>
<dbReference type="GO" id="GO:2001070">
    <property type="term" value="F:starch binding"/>
    <property type="evidence" value="ECO:0007669"/>
    <property type="project" value="InterPro"/>
</dbReference>
<gene>
    <name evidence="3" type="ORF">PPROV_000443000</name>
</gene>
<dbReference type="AlphaFoldDB" id="A0A830HIN1"/>
<proteinExistence type="predicted"/>
<feature type="region of interest" description="Disordered" evidence="1">
    <location>
        <begin position="362"/>
        <end position="387"/>
    </location>
</feature>
<dbReference type="Proteomes" id="UP000660262">
    <property type="component" value="Unassembled WGS sequence"/>
</dbReference>
<feature type="compositionally biased region" description="Low complexity" evidence="1">
    <location>
        <begin position="464"/>
        <end position="479"/>
    </location>
</feature>
<accession>A0A830HIN1</accession>
<dbReference type="SUPFAM" id="SSF49452">
    <property type="entry name" value="Starch-binding domain-like"/>
    <property type="match status" value="1"/>
</dbReference>
<dbReference type="InterPro" id="IPR002044">
    <property type="entry name" value="CBM20"/>
</dbReference>
<feature type="compositionally biased region" description="Low complexity" evidence="1">
    <location>
        <begin position="371"/>
        <end position="387"/>
    </location>
</feature>
<protein>
    <recommendedName>
        <fullName evidence="2">CBM20 domain-containing protein</fullName>
    </recommendedName>
</protein>
<feature type="domain" description="CBM20" evidence="2">
    <location>
        <begin position="1"/>
        <end position="60"/>
    </location>
</feature>
<keyword evidence="4" id="KW-1185">Reference proteome</keyword>
<feature type="region of interest" description="Disordered" evidence="1">
    <location>
        <begin position="462"/>
        <end position="485"/>
    </location>
</feature>
<name>A0A830HIN1_9CHLO</name>
<reference evidence="3" key="1">
    <citation type="submission" date="2020-10" db="EMBL/GenBank/DDBJ databases">
        <title>Unveiling of a novel bifunctional photoreceptor, Dualchrome1, isolated from a cosmopolitan green alga.</title>
        <authorList>
            <person name="Suzuki S."/>
            <person name="Kawachi M."/>
        </authorList>
    </citation>
    <scope>NUCLEOTIDE SEQUENCE</scope>
    <source>
        <strain evidence="3">NIES 2893</strain>
    </source>
</reference>
<dbReference type="Pfam" id="PF00686">
    <property type="entry name" value="CBM_20"/>
    <property type="match status" value="1"/>
</dbReference>
<dbReference type="PROSITE" id="PS51166">
    <property type="entry name" value="CBM20"/>
    <property type="match status" value="1"/>
</dbReference>
<dbReference type="OrthoDB" id="498705at2759"/>